<dbReference type="InterPro" id="IPR052052">
    <property type="entry name" value="Polysaccharide_Lyase_9"/>
</dbReference>
<comment type="caution">
    <text evidence="13">The sequence shown here is derived from an EMBL/GenBank/DDBJ whole genome shotgun (WGS) entry which is preliminary data.</text>
</comment>
<evidence type="ECO:0000259" key="12">
    <source>
        <dbReference type="Pfam" id="PF13229"/>
    </source>
</evidence>
<evidence type="ECO:0000313" key="13">
    <source>
        <dbReference type="EMBL" id="MDP9824424.1"/>
    </source>
</evidence>
<dbReference type="Pfam" id="PF13229">
    <property type="entry name" value="Beta_helix"/>
    <property type="match status" value="1"/>
</dbReference>
<keyword evidence="5" id="KW-0732">Signal</keyword>
<accession>A0ABT9NVH9</accession>
<dbReference type="InterPro" id="IPR039448">
    <property type="entry name" value="Beta_helix"/>
</dbReference>
<keyword evidence="6" id="KW-0106">Calcium</keyword>
<sequence length="685" mass="73207">MDGGTVTTDLVLQAQAGDRAALDALVAAHLPLIYNVVGRALNGDGDVDDLVQDTMVGIIRGLPDLREPGRFRSWAVTIAYHRMQDHYRRKYKGMFKRLDAEHDRIPDPSADFAERTCTELALDGQRRELAEAARWLEEADRQLFSLWWQEASGRLTRAELAGSIDATPQHAAVKLQRMRAKLDGSRAVLRALNARPLCPELAELTRGWDRHVDSRWRKRLTRHTRDCTWCRRFSRDLVSPETLLQGVGLVAVPAALLAGLATFAKAGAVSVHATNVSFLGSLAGKSAVIASATAVTLGGITYPLWTGPSEKPTVTPTLVPATSSTVDAPDPTPGASPTPKPTATSYIGVASADLYVAPGGDDSGTGSRTEPFATLARAVSVVTPGQTIALREGVYRPTQTTDIEVSGTSDRRITLSGYRDETPVIDLSGLPGGAWGIVQGGDFWTVQGLEIRDAPAHAYVCESCHDNVFRRLSSHGSGSSGLMLRGEGTARNLVENVDLYGNHDGLGVMFGSGEGNQVRGVRAYRNTVEGIDLGGFTDAVTVRNSWSFGNANGFTLGGGNTTVNSAHVLTDNAAWDNSGVGFNQEGNTGRIRLTRNTAYRNGVTGFWLPTSPAVLVRNLAVRNQDDADVSPGANATGNAWGADASIIGLTDKKTTEGRRREDGSLPTTRFLAPTTTAGARLNGRD</sequence>
<feature type="region of interest" description="Disordered" evidence="9">
    <location>
        <begin position="311"/>
        <end position="343"/>
    </location>
</feature>
<dbReference type="Pfam" id="PF04542">
    <property type="entry name" value="Sigma70_r2"/>
    <property type="match status" value="1"/>
</dbReference>
<evidence type="ECO:0000256" key="8">
    <source>
        <dbReference type="ARBA" id="ARBA00038263"/>
    </source>
</evidence>
<organism evidence="13 14">
    <name type="scientific">Kineosporia succinea</name>
    <dbReference type="NCBI Taxonomy" id="84632"/>
    <lineage>
        <taxon>Bacteria</taxon>
        <taxon>Bacillati</taxon>
        <taxon>Actinomycetota</taxon>
        <taxon>Actinomycetes</taxon>
        <taxon>Kineosporiales</taxon>
        <taxon>Kineosporiaceae</taxon>
        <taxon>Kineosporia</taxon>
    </lineage>
</organism>
<dbReference type="InterPro" id="IPR011050">
    <property type="entry name" value="Pectin_lyase_fold/virulence"/>
</dbReference>
<dbReference type="Proteomes" id="UP001235712">
    <property type="component" value="Unassembled WGS sequence"/>
</dbReference>
<dbReference type="InterPro" id="IPR013325">
    <property type="entry name" value="RNA_pol_sigma_r2"/>
</dbReference>
<dbReference type="NCBIfam" id="TIGR02937">
    <property type="entry name" value="sigma70-ECF"/>
    <property type="match status" value="1"/>
</dbReference>
<feature type="region of interest" description="Disordered" evidence="9">
    <location>
        <begin position="651"/>
        <end position="685"/>
    </location>
</feature>
<evidence type="ECO:0000256" key="3">
    <source>
        <dbReference type="ARBA" id="ARBA00022525"/>
    </source>
</evidence>
<name>A0ABT9NVH9_9ACTN</name>
<dbReference type="InterPro" id="IPR014284">
    <property type="entry name" value="RNA_pol_sigma-70_dom"/>
</dbReference>
<keyword evidence="4" id="KW-0479">Metal-binding</keyword>
<evidence type="ECO:0000256" key="7">
    <source>
        <dbReference type="ARBA" id="ARBA00023239"/>
    </source>
</evidence>
<dbReference type="RefSeq" id="WP_307236962.1">
    <property type="nucleotide sequence ID" value="NZ_JAUSQZ010000001.1"/>
</dbReference>
<comment type="cofactor">
    <cofactor evidence="1">
        <name>Ca(2+)</name>
        <dbReference type="ChEBI" id="CHEBI:29108"/>
    </cofactor>
</comment>
<evidence type="ECO:0000313" key="14">
    <source>
        <dbReference type="Proteomes" id="UP001235712"/>
    </source>
</evidence>
<evidence type="ECO:0000256" key="1">
    <source>
        <dbReference type="ARBA" id="ARBA00001913"/>
    </source>
</evidence>
<dbReference type="InterPro" id="IPR011459">
    <property type="entry name" value="DUF1565"/>
</dbReference>
<comment type="subcellular location">
    <subcellularLocation>
        <location evidence="2">Secreted</location>
    </subcellularLocation>
</comment>
<feature type="compositionally biased region" description="Polar residues" evidence="9">
    <location>
        <begin position="312"/>
        <end position="326"/>
    </location>
</feature>
<feature type="compositionally biased region" description="Pro residues" evidence="9">
    <location>
        <begin position="330"/>
        <end position="340"/>
    </location>
</feature>
<dbReference type="InterPro" id="IPR006626">
    <property type="entry name" value="PbH1"/>
</dbReference>
<feature type="domain" description="DUF1565" evidence="11">
    <location>
        <begin position="360"/>
        <end position="396"/>
    </location>
</feature>
<dbReference type="Gene3D" id="2.160.20.10">
    <property type="entry name" value="Single-stranded right-handed beta-helix, Pectin lyase-like"/>
    <property type="match status" value="1"/>
</dbReference>
<dbReference type="SMART" id="SM00710">
    <property type="entry name" value="PbH1"/>
    <property type="match status" value="5"/>
</dbReference>
<dbReference type="SUPFAM" id="SSF51126">
    <property type="entry name" value="Pectin lyase-like"/>
    <property type="match status" value="1"/>
</dbReference>
<dbReference type="PANTHER" id="PTHR40088">
    <property type="entry name" value="PECTATE LYASE (EUROFUNG)"/>
    <property type="match status" value="1"/>
</dbReference>
<keyword evidence="3" id="KW-0964">Secreted</keyword>
<proteinExistence type="inferred from homology"/>
<feature type="domain" description="RNA polymerase sigma-70 region 2" evidence="10">
    <location>
        <begin position="25"/>
        <end position="90"/>
    </location>
</feature>
<evidence type="ECO:0000256" key="9">
    <source>
        <dbReference type="SAM" id="MobiDB-lite"/>
    </source>
</evidence>
<dbReference type="Pfam" id="PF07602">
    <property type="entry name" value="DUF1565"/>
    <property type="match status" value="1"/>
</dbReference>
<dbReference type="SUPFAM" id="SSF88946">
    <property type="entry name" value="Sigma2 domain of RNA polymerase sigma factors"/>
    <property type="match status" value="1"/>
</dbReference>
<evidence type="ECO:0000256" key="4">
    <source>
        <dbReference type="ARBA" id="ARBA00022723"/>
    </source>
</evidence>
<comment type="similarity">
    <text evidence="8">Belongs to the polysaccharide lyase 9 family.</text>
</comment>
<evidence type="ECO:0000256" key="5">
    <source>
        <dbReference type="ARBA" id="ARBA00022729"/>
    </source>
</evidence>
<evidence type="ECO:0000256" key="2">
    <source>
        <dbReference type="ARBA" id="ARBA00004613"/>
    </source>
</evidence>
<dbReference type="PANTHER" id="PTHR40088:SF1">
    <property type="entry name" value="PECTATE LYASE PEL9"/>
    <property type="match status" value="1"/>
</dbReference>
<feature type="compositionally biased region" description="Basic and acidic residues" evidence="9">
    <location>
        <begin position="651"/>
        <end position="663"/>
    </location>
</feature>
<keyword evidence="7" id="KW-0456">Lyase</keyword>
<dbReference type="EMBL" id="JAUSQZ010000001">
    <property type="protein sequence ID" value="MDP9824424.1"/>
    <property type="molecule type" value="Genomic_DNA"/>
</dbReference>
<reference evidence="13 14" key="1">
    <citation type="submission" date="2023-07" db="EMBL/GenBank/DDBJ databases">
        <title>Sequencing the genomes of 1000 actinobacteria strains.</title>
        <authorList>
            <person name="Klenk H.-P."/>
        </authorList>
    </citation>
    <scope>NUCLEOTIDE SEQUENCE [LARGE SCALE GENOMIC DNA]</scope>
    <source>
        <strain evidence="13 14">DSM 44388</strain>
    </source>
</reference>
<evidence type="ECO:0000256" key="6">
    <source>
        <dbReference type="ARBA" id="ARBA00022837"/>
    </source>
</evidence>
<dbReference type="InterPro" id="IPR012334">
    <property type="entry name" value="Pectin_lyas_fold"/>
</dbReference>
<protein>
    <submittedName>
        <fullName evidence="13">RNA polymerase sigma factor (Sigma-70 family)</fullName>
    </submittedName>
</protein>
<evidence type="ECO:0000259" key="11">
    <source>
        <dbReference type="Pfam" id="PF07602"/>
    </source>
</evidence>
<gene>
    <name evidence="13" type="ORF">J2S57_000173</name>
</gene>
<dbReference type="Gene3D" id="1.10.1740.10">
    <property type="match status" value="1"/>
</dbReference>
<evidence type="ECO:0000259" key="10">
    <source>
        <dbReference type="Pfam" id="PF04542"/>
    </source>
</evidence>
<keyword evidence="14" id="KW-1185">Reference proteome</keyword>
<feature type="domain" description="Right handed beta helix" evidence="12">
    <location>
        <begin position="436"/>
        <end position="597"/>
    </location>
</feature>
<dbReference type="InterPro" id="IPR007627">
    <property type="entry name" value="RNA_pol_sigma70_r2"/>
</dbReference>